<evidence type="ECO:0000313" key="5">
    <source>
        <dbReference type="Proteomes" id="UP000539111"/>
    </source>
</evidence>
<dbReference type="EMBL" id="JACBZP010000001">
    <property type="protein sequence ID" value="NYI66888.1"/>
    <property type="molecule type" value="Genomic_DNA"/>
</dbReference>
<dbReference type="InterPro" id="IPR013096">
    <property type="entry name" value="Cupin_2"/>
</dbReference>
<evidence type="ECO:0000313" key="4">
    <source>
        <dbReference type="EMBL" id="NYI66888.1"/>
    </source>
</evidence>
<dbReference type="Gene3D" id="2.30.110.10">
    <property type="entry name" value="Electron Transport, Fmn-binding Protein, Chain A"/>
    <property type="match status" value="1"/>
</dbReference>
<dbReference type="PANTHER" id="PTHR39428:SF1">
    <property type="entry name" value="F420H(2)-DEPENDENT QUINONE REDUCTASE RV1261C"/>
    <property type="match status" value="1"/>
</dbReference>
<dbReference type="Proteomes" id="UP000539111">
    <property type="component" value="Unassembled WGS sequence"/>
</dbReference>
<comment type="similarity">
    <text evidence="1">Belongs to the F420H(2)-dependent quinone reductase family.</text>
</comment>
<dbReference type="NCBIfam" id="TIGR00026">
    <property type="entry name" value="hi_GC_TIGR00026"/>
    <property type="match status" value="1"/>
</dbReference>
<dbReference type="AlphaFoldDB" id="A0A7Z0AAZ9"/>
<sequence>MTEFNDRIIEEFRARNGRVDSAGFGSNLILLHTRGSRTGLERVNPALSLKDGDGWLVVASAKGAARDPAWAVNLRAHPQATIEAPIDGEIHTISVRAEELAGEEYEPAFSRFVKRSAAFTTYRQRAGRRLPVIRLTPHTHTERSAQLPAPGGIAAEDPQRDITVRRPGTDESLPHYGVVGDNYTMLLGREDTDGRYALIDMHVPPGGGPPPHRHDFEEMFFVLEGRIDVTFRGETTTISAGEVVNIPARSPHFFHNSSQADARMLCMVSPPGLDEYFSQWGQPLPSRTSVPTLSPAEMEATLDSAIQLGPRYAIENLPTD</sequence>
<dbReference type="GO" id="GO:0070967">
    <property type="term" value="F:coenzyme F420 binding"/>
    <property type="evidence" value="ECO:0007669"/>
    <property type="project" value="TreeGrafter"/>
</dbReference>
<name>A0A7Z0AAZ9_9MICO</name>
<comment type="catalytic activity">
    <reaction evidence="2">
        <text>oxidized coenzyme F420-(gamma-L-Glu)(n) + a quinol + H(+) = reduced coenzyme F420-(gamma-L-Glu)(n) + a quinone</text>
        <dbReference type="Rhea" id="RHEA:39663"/>
        <dbReference type="Rhea" id="RHEA-COMP:12939"/>
        <dbReference type="Rhea" id="RHEA-COMP:14378"/>
        <dbReference type="ChEBI" id="CHEBI:15378"/>
        <dbReference type="ChEBI" id="CHEBI:24646"/>
        <dbReference type="ChEBI" id="CHEBI:132124"/>
        <dbReference type="ChEBI" id="CHEBI:133980"/>
        <dbReference type="ChEBI" id="CHEBI:139511"/>
    </reaction>
</comment>
<dbReference type="SUPFAM" id="SSF51182">
    <property type="entry name" value="RmlC-like cupins"/>
    <property type="match status" value="1"/>
</dbReference>
<evidence type="ECO:0000256" key="2">
    <source>
        <dbReference type="ARBA" id="ARBA00049106"/>
    </source>
</evidence>
<comment type="caution">
    <text evidence="4">The sequence shown here is derived from an EMBL/GenBank/DDBJ whole genome shotgun (WGS) entry which is preliminary data.</text>
</comment>
<evidence type="ECO:0000259" key="3">
    <source>
        <dbReference type="Pfam" id="PF07883"/>
    </source>
</evidence>
<gene>
    <name evidence="4" type="ORF">BJY26_001194</name>
</gene>
<dbReference type="Pfam" id="PF04075">
    <property type="entry name" value="F420H2_quin_red"/>
    <property type="match status" value="1"/>
</dbReference>
<dbReference type="Pfam" id="PF07883">
    <property type="entry name" value="Cupin_2"/>
    <property type="match status" value="1"/>
</dbReference>
<keyword evidence="5" id="KW-1185">Reference proteome</keyword>
<dbReference type="GO" id="GO:0016491">
    <property type="term" value="F:oxidoreductase activity"/>
    <property type="evidence" value="ECO:0007669"/>
    <property type="project" value="InterPro"/>
</dbReference>
<protein>
    <submittedName>
        <fullName evidence="4">Deazaflavin-dependent oxidoreductase (Nitroreductase family)</fullName>
    </submittedName>
</protein>
<dbReference type="RefSeq" id="WP_218852273.1">
    <property type="nucleotide sequence ID" value="NZ_JACBZP010000001.1"/>
</dbReference>
<dbReference type="PANTHER" id="PTHR39428">
    <property type="entry name" value="F420H(2)-DEPENDENT QUINONE REDUCTASE RV1261C"/>
    <property type="match status" value="1"/>
</dbReference>
<dbReference type="InterPro" id="IPR014710">
    <property type="entry name" value="RmlC-like_jellyroll"/>
</dbReference>
<dbReference type="InterPro" id="IPR011051">
    <property type="entry name" value="RmlC_Cupin_sf"/>
</dbReference>
<organism evidence="4 5">
    <name type="scientific">Spelaeicoccus albus</name>
    <dbReference type="NCBI Taxonomy" id="1280376"/>
    <lineage>
        <taxon>Bacteria</taxon>
        <taxon>Bacillati</taxon>
        <taxon>Actinomycetota</taxon>
        <taxon>Actinomycetes</taxon>
        <taxon>Micrococcales</taxon>
        <taxon>Brevibacteriaceae</taxon>
        <taxon>Spelaeicoccus</taxon>
    </lineage>
</organism>
<proteinExistence type="inferred from homology"/>
<dbReference type="InterPro" id="IPR012349">
    <property type="entry name" value="Split_barrel_FMN-bd"/>
</dbReference>
<reference evidence="4 5" key="1">
    <citation type="submission" date="2020-07" db="EMBL/GenBank/DDBJ databases">
        <title>Sequencing the genomes of 1000 actinobacteria strains.</title>
        <authorList>
            <person name="Klenk H.-P."/>
        </authorList>
    </citation>
    <scope>NUCLEOTIDE SEQUENCE [LARGE SCALE GENOMIC DNA]</scope>
    <source>
        <strain evidence="4 5">DSM 26341</strain>
    </source>
</reference>
<feature type="domain" description="Cupin type-2" evidence="3">
    <location>
        <begin position="201"/>
        <end position="267"/>
    </location>
</feature>
<accession>A0A7Z0AAZ9</accession>
<dbReference type="InterPro" id="IPR004378">
    <property type="entry name" value="F420H2_quin_Rdtase"/>
</dbReference>
<dbReference type="Gene3D" id="2.60.120.10">
    <property type="entry name" value="Jelly Rolls"/>
    <property type="match status" value="1"/>
</dbReference>
<dbReference type="GO" id="GO:0005886">
    <property type="term" value="C:plasma membrane"/>
    <property type="evidence" value="ECO:0007669"/>
    <property type="project" value="TreeGrafter"/>
</dbReference>
<evidence type="ECO:0000256" key="1">
    <source>
        <dbReference type="ARBA" id="ARBA00008710"/>
    </source>
</evidence>